<dbReference type="GO" id="GO:0016740">
    <property type="term" value="F:transferase activity"/>
    <property type="evidence" value="ECO:0007669"/>
    <property type="project" value="UniProtKB-KW"/>
</dbReference>
<gene>
    <name evidence="4" type="ORF">METZ01_LOCUS135867</name>
</gene>
<evidence type="ECO:0000256" key="1">
    <source>
        <dbReference type="ARBA" id="ARBA00022679"/>
    </source>
</evidence>
<dbReference type="SUPFAM" id="SSF56235">
    <property type="entry name" value="N-terminal nucleophile aminohydrolases (Ntn hydrolases)"/>
    <property type="match status" value="1"/>
</dbReference>
<protein>
    <recommendedName>
        <fullName evidence="3">Glutamine amidotransferase type-2 domain-containing protein</fullName>
    </recommendedName>
</protein>
<evidence type="ECO:0000256" key="2">
    <source>
        <dbReference type="ARBA" id="ARBA00022962"/>
    </source>
</evidence>
<feature type="non-terminal residue" evidence="4">
    <location>
        <position position="206"/>
    </location>
</feature>
<dbReference type="EMBL" id="UINC01019584">
    <property type="protein sequence ID" value="SVA83013.1"/>
    <property type="molecule type" value="Genomic_DNA"/>
</dbReference>
<reference evidence="4" key="1">
    <citation type="submission" date="2018-05" db="EMBL/GenBank/DDBJ databases">
        <authorList>
            <person name="Lanie J.A."/>
            <person name="Ng W.-L."/>
            <person name="Kazmierczak K.M."/>
            <person name="Andrzejewski T.M."/>
            <person name="Davidsen T.M."/>
            <person name="Wayne K.J."/>
            <person name="Tettelin H."/>
            <person name="Glass J.I."/>
            <person name="Rusch D."/>
            <person name="Podicherti R."/>
            <person name="Tsui H.-C.T."/>
            <person name="Winkler M.E."/>
        </authorList>
    </citation>
    <scope>NUCLEOTIDE SEQUENCE</scope>
</reference>
<dbReference type="Gene3D" id="3.60.20.10">
    <property type="entry name" value="Glutamine Phosphoribosylpyrophosphate, subunit 1, domain 1"/>
    <property type="match status" value="1"/>
</dbReference>
<dbReference type="InterPro" id="IPR017932">
    <property type="entry name" value="GATase_2_dom"/>
</dbReference>
<evidence type="ECO:0000259" key="3">
    <source>
        <dbReference type="PROSITE" id="PS51278"/>
    </source>
</evidence>
<evidence type="ECO:0000313" key="4">
    <source>
        <dbReference type="EMBL" id="SVA83013.1"/>
    </source>
</evidence>
<feature type="domain" description="Glutamine amidotransferase type-2" evidence="3">
    <location>
        <begin position="1"/>
        <end position="206"/>
    </location>
</feature>
<sequence length="206" mass="23072">MYDSLIHLQHRGQDAAGIMTYNQRFHVKKGTGLIRDIFDEQNMARLQGNIGIGHTRYPTVGGFSVEEAQPVMTHVPYGIAMAHNGNLVNYSELVHEVSSQDHRHINSSVDVEVVLHIFAHALDHPNLDISELPFFDQICRAVETVFDRVSGAYSVIGAIMKKGMIVFRDPHGIRPLTKGIRKNEDGTTDHIFASETTMFYALGFEP</sequence>
<dbReference type="PANTHER" id="PTHR11907">
    <property type="entry name" value="AMIDOPHOSPHORIBOSYLTRANSFERASE"/>
    <property type="match status" value="1"/>
</dbReference>
<dbReference type="Pfam" id="PF13522">
    <property type="entry name" value="GATase_6"/>
    <property type="match status" value="1"/>
</dbReference>
<name>A0A381Z2F1_9ZZZZ</name>
<dbReference type="AlphaFoldDB" id="A0A381Z2F1"/>
<dbReference type="PROSITE" id="PS51278">
    <property type="entry name" value="GATASE_TYPE_2"/>
    <property type="match status" value="1"/>
</dbReference>
<organism evidence="4">
    <name type="scientific">marine metagenome</name>
    <dbReference type="NCBI Taxonomy" id="408172"/>
    <lineage>
        <taxon>unclassified sequences</taxon>
        <taxon>metagenomes</taxon>
        <taxon>ecological metagenomes</taxon>
    </lineage>
</organism>
<accession>A0A381Z2F1</accession>
<keyword evidence="1" id="KW-0808">Transferase</keyword>
<proteinExistence type="predicted"/>
<keyword evidence="2" id="KW-0315">Glutamine amidotransferase</keyword>
<dbReference type="InterPro" id="IPR029055">
    <property type="entry name" value="Ntn_hydrolases_N"/>
</dbReference>